<dbReference type="SMART" id="SM00848">
    <property type="entry name" value="Inhibitor_I29"/>
    <property type="match status" value="1"/>
</dbReference>
<dbReference type="InterPro" id="IPR000668">
    <property type="entry name" value="Peptidase_C1A_C"/>
</dbReference>
<dbReference type="InterPro" id="IPR013128">
    <property type="entry name" value="Peptidase_C1A"/>
</dbReference>
<dbReference type="InterPro" id="IPR038765">
    <property type="entry name" value="Papain-like_cys_pep_sf"/>
</dbReference>
<dbReference type="PANTHER" id="PTHR12411">
    <property type="entry name" value="CYSTEINE PROTEASE FAMILY C1-RELATED"/>
    <property type="match status" value="1"/>
</dbReference>
<comment type="caution">
    <text evidence="6">The sequence shown here is derived from an EMBL/GenBank/DDBJ whole genome shotgun (WGS) entry which is preliminary data.</text>
</comment>
<feature type="domain" description="Cathepsin propeptide inhibitor" evidence="5">
    <location>
        <begin position="23"/>
        <end position="78"/>
    </location>
</feature>
<dbReference type="PROSITE" id="PS00639">
    <property type="entry name" value="THIOL_PROTEASE_HIS"/>
    <property type="match status" value="1"/>
</dbReference>
<dbReference type="PRINTS" id="PR00705">
    <property type="entry name" value="PAPAIN"/>
</dbReference>
<reference evidence="6" key="1">
    <citation type="submission" date="2016-10" db="EMBL/GenBank/DDBJ databases">
        <authorList>
            <person name="Benchimol M."/>
            <person name="Almeida L.G."/>
            <person name="Vasconcelos A.T."/>
            <person name="Perreira-Neves A."/>
            <person name="Rosa I.A."/>
            <person name="Tasca T."/>
            <person name="Bogo M.R."/>
            <person name="de Souza W."/>
        </authorList>
    </citation>
    <scope>NUCLEOTIDE SEQUENCE [LARGE SCALE GENOMIC DNA]</scope>
    <source>
        <strain evidence="6">K</strain>
    </source>
</reference>
<name>A0A1J4J7S8_9EUKA</name>
<evidence type="ECO:0000256" key="1">
    <source>
        <dbReference type="ARBA" id="ARBA00008455"/>
    </source>
</evidence>
<dbReference type="FunFam" id="3.90.70.10:FF:000039">
    <property type="entry name" value="Cysteine proteinase 2, putative"/>
    <property type="match status" value="1"/>
</dbReference>
<dbReference type="RefSeq" id="XP_068347858.1">
    <property type="nucleotide sequence ID" value="XM_068512425.1"/>
</dbReference>
<organism evidence="6 7">
    <name type="scientific">Tritrichomonas foetus</name>
    <dbReference type="NCBI Taxonomy" id="1144522"/>
    <lineage>
        <taxon>Eukaryota</taxon>
        <taxon>Metamonada</taxon>
        <taxon>Parabasalia</taxon>
        <taxon>Tritrichomonadida</taxon>
        <taxon>Tritrichomonadidae</taxon>
        <taxon>Tritrichomonas</taxon>
    </lineage>
</organism>
<dbReference type="InterPro" id="IPR039417">
    <property type="entry name" value="Peptidase_C1A_papain-like"/>
</dbReference>
<evidence type="ECO:0000256" key="3">
    <source>
        <dbReference type="SAM" id="SignalP"/>
    </source>
</evidence>
<accession>A0A1J4J7S8</accession>
<feature type="signal peptide" evidence="3">
    <location>
        <begin position="1"/>
        <end position="18"/>
    </location>
</feature>
<dbReference type="VEuPathDB" id="TrichDB:TRFO_39069"/>
<feature type="domain" description="Peptidase C1A papain C-terminal" evidence="4">
    <location>
        <begin position="110"/>
        <end position="326"/>
    </location>
</feature>
<feature type="chain" id="PRO_5018662517" evidence="3">
    <location>
        <begin position="19"/>
        <end position="327"/>
    </location>
</feature>
<dbReference type="AlphaFoldDB" id="A0A1J4J7S8"/>
<dbReference type="Pfam" id="PF00112">
    <property type="entry name" value="Peptidase_C1"/>
    <property type="match status" value="1"/>
</dbReference>
<gene>
    <name evidence="6" type="primary">CTSH</name>
    <name evidence="6" type="ORF">TRFO_39069</name>
</gene>
<dbReference type="InterPro" id="IPR013201">
    <property type="entry name" value="Prot_inhib_I29"/>
</dbReference>
<evidence type="ECO:0000256" key="2">
    <source>
        <dbReference type="ARBA" id="ARBA00023157"/>
    </source>
</evidence>
<dbReference type="GO" id="GO:0006508">
    <property type="term" value="P:proteolysis"/>
    <property type="evidence" value="ECO:0007669"/>
    <property type="project" value="InterPro"/>
</dbReference>
<keyword evidence="7" id="KW-1185">Reference proteome</keyword>
<dbReference type="InterPro" id="IPR025661">
    <property type="entry name" value="Pept_asp_AS"/>
</dbReference>
<dbReference type="InterPro" id="IPR000169">
    <property type="entry name" value="Pept_cys_AS"/>
</dbReference>
<dbReference type="Gene3D" id="3.90.70.10">
    <property type="entry name" value="Cysteine proteinases"/>
    <property type="match status" value="1"/>
</dbReference>
<dbReference type="PROSITE" id="PS00139">
    <property type="entry name" value="THIOL_PROTEASE_CYS"/>
    <property type="match status" value="1"/>
</dbReference>
<dbReference type="EMBL" id="MLAK01001294">
    <property type="protein sequence ID" value="OHS94721.1"/>
    <property type="molecule type" value="Genomic_DNA"/>
</dbReference>
<dbReference type="GeneID" id="94847129"/>
<dbReference type="SMART" id="SM00645">
    <property type="entry name" value="Pept_C1"/>
    <property type="match status" value="1"/>
</dbReference>
<sequence length="327" mass="37001">MFSFFLSVVSSKILLSQAEEKSFVSWMRTNNKFYTGDEYHFRLGLFLTQQRWANEFNRKGSLFTVGLNKFSAYTPAEQRVLLGVKISSQKSLENSGKKSFKLTEQQKKAVPPQLDWRDKNVVNPIKDQGDCGSCWAFSAISTAESAYAIKNNELLSYSEQNLVDCCPLCFGCVSGFPNYALKHVETTQNHQFCRESDYIYTATDDQGCRFSQFDHVGYYSGSVSVERYDEQDLLEKVGTYGVASICMDAHLPTFLAYQNGIYETDECSERFLNHAVNVVGYGSENGVDFWIARNSWGTGWGENGYFRIRRNADNMCGIATEAFVALA</sequence>
<keyword evidence="2" id="KW-1015">Disulfide bond</keyword>
<proteinExistence type="inferred from homology"/>
<evidence type="ECO:0000313" key="6">
    <source>
        <dbReference type="EMBL" id="OHS94721.1"/>
    </source>
</evidence>
<dbReference type="CDD" id="cd02248">
    <property type="entry name" value="Peptidase_C1A"/>
    <property type="match status" value="1"/>
</dbReference>
<dbReference type="OrthoDB" id="10253408at2759"/>
<dbReference type="Proteomes" id="UP000179807">
    <property type="component" value="Unassembled WGS sequence"/>
</dbReference>
<keyword evidence="3" id="KW-0732">Signal</keyword>
<evidence type="ECO:0000313" key="7">
    <source>
        <dbReference type="Proteomes" id="UP000179807"/>
    </source>
</evidence>
<evidence type="ECO:0000259" key="5">
    <source>
        <dbReference type="SMART" id="SM00848"/>
    </source>
</evidence>
<dbReference type="PROSITE" id="PS00640">
    <property type="entry name" value="THIOL_PROTEASE_ASN"/>
    <property type="match status" value="1"/>
</dbReference>
<dbReference type="GO" id="GO:0008234">
    <property type="term" value="F:cysteine-type peptidase activity"/>
    <property type="evidence" value="ECO:0007669"/>
    <property type="project" value="InterPro"/>
</dbReference>
<dbReference type="Pfam" id="PF08246">
    <property type="entry name" value="Inhibitor_I29"/>
    <property type="match status" value="1"/>
</dbReference>
<dbReference type="SUPFAM" id="SSF54001">
    <property type="entry name" value="Cysteine proteinases"/>
    <property type="match status" value="1"/>
</dbReference>
<protein>
    <submittedName>
        <fullName evidence="6">Pro-cathepsin H</fullName>
    </submittedName>
</protein>
<evidence type="ECO:0000259" key="4">
    <source>
        <dbReference type="SMART" id="SM00645"/>
    </source>
</evidence>
<dbReference type="InterPro" id="IPR025660">
    <property type="entry name" value="Pept_his_AS"/>
</dbReference>
<comment type="similarity">
    <text evidence="1">Belongs to the peptidase C1 family.</text>
</comment>